<proteinExistence type="inferred from homology"/>
<dbReference type="Gene3D" id="3.40.47.10">
    <property type="match status" value="1"/>
</dbReference>
<evidence type="ECO:0000256" key="1">
    <source>
        <dbReference type="ARBA" id="ARBA00005194"/>
    </source>
</evidence>
<keyword evidence="6 13" id="KW-0808">Transferase</keyword>
<comment type="function">
    <text evidence="13">Catalyzes the condensation reaction of fatty acid synthesis by the addition to an acyl acceptor of two carbons from malonyl-ACP. Catalyzes the first condensation reaction which initiates fatty acid synthesis and may therefore play a role in governing the total rate of fatty acid production. Possesses both acetoacetyl-ACP synthase and acetyl transacylase activities. Its substrate specificity determines the biosynthesis of branched-chain and/or straight-chain of fatty acids.</text>
</comment>
<evidence type="ECO:0000259" key="15">
    <source>
        <dbReference type="Pfam" id="PF08541"/>
    </source>
</evidence>
<keyword evidence="10 13" id="KW-0511">Multifunctional enzyme</keyword>
<keyword evidence="14" id="KW-0472">Membrane</keyword>
<keyword evidence="14" id="KW-0812">Transmembrane</keyword>
<dbReference type="Pfam" id="PF08545">
    <property type="entry name" value="ACP_syn_III"/>
    <property type="match status" value="1"/>
</dbReference>
<dbReference type="EC" id="2.3.1.180" evidence="3 13"/>
<dbReference type="GO" id="GO:0044550">
    <property type="term" value="P:secondary metabolite biosynthetic process"/>
    <property type="evidence" value="ECO:0007669"/>
    <property type="project" value="TreeGrafter"/>
</dbReference>
<dbReference type="InterPro" id="IPR016039">
    <property type="entry name" value="Thiolase-like"/>
</dbReference>
<feature type="active site" evidence="13">
    <location>
        <position position="116"/>
    </location>
</feature>
<comment type="pathway">
    <text evidence="1 13">Lipid metabolism; fatty acid biosynthesis.</text>
</comment>
<accession>D4VKS3</accession>
<evidence type="ECO:0000256" key="7">
    <source>
        <dbReference type="ARBA" id="ARBA00022832"/>
    </source>
</evidence>
<comment type="similarity">
    <text evidence="2 13">Belongs to the thiolase-like superfamily. FabH family.</text>
</comment>
<feature type="domain" description="Beta-ketoacyl-[acyl-carrier-protein] synthase III C-terminal" evidence="15">
    <location>
        <begin position="241"/>
        <end position="327"/>
    </location>
</feature>
<keyword evidence="7 13" id="KW-0276">Fatty acid metabolism</keyword>
<dbReference type="GO" id="GO:0004315">
    <property type="term" value="F:3-oxoacyl-[acyl-carrier-protein] synthase activity"/>
    <property type="evidence" value="ECO:0007669"/>
    <property type="project" value="InterPro"/>
</dbReference>
<comment type="subcellular location">
    <subcellularLocation>
        <location evidence="13">Cytoplasm</location>
    </subcellularLocation>
</comment>
<evidence type="ECO:0000259" key="16">
    <source>
        <dbReference type="Pfam" id="PF08545"/>
    </source>
</evidence>
<dbReference type="InterPro" id="IPR013751">
    <property type="entry name" value="ACP_syn_III_N"/>
</dbReference>
<dbReference type="Pfam" id="PF08541">
    <property type="entry name" value="ACP_syn_III_C"/>
    <property type="match status" value="1"/>
</dbReference>
<reference evidence="17 18" key="1">
    <citation type="submission" date="2013-12" db="EMBL/GenBank/DDBJ databases">
        <title>Improved hybrid genome assemblies of Bacteroides xylanisolvens SD CC 1b and Bacteroides xylanisolvens SD CC 2a using Illumina and 454 Sequencing.</title>
        <authorList>
            <person name="Ramaraj T."/>
            <person name="Sundararajan A."/>
            <person name="Mudge J."/>
            <person name="Schilkey F.D."/>
            <person name="Delvecchio V."/>
            <person name="Donlon M."/>
            <person name="Ziemer C."/>
        </authorList>
    </citation>
    <scope>NUCLEOTIDE SEQUENCE [LARGE SCALE GENOMIC DNA]</scope>
</reference>
<name>D4VKS3_9BACE</name>
<evidence type="ECO:0000256" key="13">
    <source>
        <dbReference type="HAMAP-Rule" id="MF_01815"/>
    </source>
</evidence>
<feature type="domain" description="Beta-ketoacyl-[acyl-carrier-protein] synthase III N-terminal" evidence="16">
    <location>
        <begin position="110"/>
        <end position="188"/>
    </location>
</feature>
<evidence type="ECO:0000313" key="18">
    <source>
        <dbReference type="Proteomes" id="UP000019380"/>
    </source>
</evidence>
<dbReference type="AlphaFoldDB" id="D4VKS3"/>
<evidence type="ECO:0000256" key="8">
    <source>
        <dbReference type="ARBA" id="ARBA00023098"/>
    </source>
</evidence>
<evidence type="ECO:0000256" key="11">
    <source>
        <dbReference type="ARBA" id="ARBA00023315"/>
    </source>
</evidence>
<evidence type="ECO:0000313" key="17">
    <source>
        <dbReference type="EMBL" id="CDM03751.1"/>
    </source>
</evidence>
<evidence type="ECO:0000256" key="6">
    <source>
        <dbReference type="ARBA" id="ARBA00022679"/>
    </source>
</evidence>
<evidence type="ECO:0000256" key="10">
    <source>
        <dbReference type="ARBA" id="ARBA00023268"/>
    </source>
</evidence>
<dbReference type="UniPathway" id="UPA00094"/>
<dbReference type="GO" id="GO:0006633">
    <property type="term" value="P:fatty acid biosynthetic process"/>
    <property type="evidence" value="ECO:0007669"/>
    <property type="project" value="UniProtKB-UniRule"/>
</dbReference>
<organism evidence="17 18">
    <name type="scientific">Bacteroides xylanisolvens SD CC 1b</name>
    <dbReference type="NCBI Taxonomy" id="702447"/>
    <lineage>
        <taxon>Bacteria</taxon>
        <taxon>Pseudomonadati</taxon>
        <taxon>Bacteroidota</taxon>
        <taxon>Bacteroidia</taxon>
        <taxon>Bacteroidales</taxon>
        <taxon>Bacteroidaceae</taxon>
        <taxon>Bacteroides</taxon>
    </lineage>
</organism>
<dbReference type="PANTHER" id="PTHR34069:SF2">
    <property type="entry name" value="BETA-KETOACYL-[ACYL-CARRIER-PROTEIN] SYNTHASE III"/>
    <property type="match status" value="1"/>
</dbReference>
<keyword evidence="8 13" id="KW-0443">Lipid metabolism</keyword>
<feature type="active site" evidence="13">
    <location>
        <position position="256"/>
    </location>
</feature>
<dbReference type="SUPFAM" id="SSF53901">
    <property type="entry name" value="Thiolase-like"/>
    <property type="match status" value="1"/>
</dbReference>
<dbReference type="InterPro" id="IPR004655">
    <property type="entry name" value="FabH"/>
</dbReference>
<evidence type="ECO:0000256" key="5">
    <source>
        <dbReference type="ARBA" id="ARBA00022516"/>
    </source>
</evidence>
<comment type="subunit">
    <text evidence="13">Homodimer.</text>
</comment>
<dbReference type="GO" id="GO:0005737">
    <property type="term" value="C:cytoplasm"/>
    <property type="evidence" value="ECO:0007669"/>
    <property type="project" value="UniProtKB-SubCell"/>
</dbReference>
<comment type="caution">
    <text evidence="17">The sequence shown here is derived from an EMBL/GenBank/DDBJ whole genome shotgun (WGS) entry which is preliminary data.</text>
</comment>
<evidence type="ECO:0000256" key="14">
    <source>
        <dbReference type="SAM" id="Phobius"/>
    </source>
</evidence>
<evidence type="ECO:0000256" key="9">
    <source>
        <dbReference type="ARBA" id="ARBA00023160"/>
    </source>
</evidence>
<keyword evidence="9 13" id="KW-0275">Fatty acid biosynthesis</keyword>
<dbReference type="RefSeq" id="WP_004313602.1">
    <property type="nucleotide sequence ID" value="NZ_ADKP01000102.1"/>
</dbReference>
<dbReference type="FunFam" id="3.40.47.10:FF:000004">
    <property type="entry name" value="3-oxoacyl-[acyl-carrier-protein] synthase 3"/>
    <property type="match status" value="1"/>
</dbReference>
<dbReference type="NCBIfam" id="NF006829">
    <property type="entry name" value="PRK09352.1"/>
    <property type="match status" value="1"/>
</dbReference>
<dbReference type="CDD" id="cd00830">
    <property type="entry name" value="KAS_III"/>
    <property type="match status" value="1"/>
</dbReference>
<dbReference type="PANTHER" id="PTHR34069">
    <property type="entry name" value="3-OXOACYL-[ACYL-CARRIER-PROTEIN] SYNTHASE 3"/>
    <property type="match status" value="1"/>
</dbReference>
<evidence type="ECO:0000256" key="4">
    <source>
        <dbReference type="ARBA" id="ARBA00022490"/>
    </source>
</evidence>
<dbReference type="NCBIfam" id="TIGR00747">
    <property type="entry name" value="fabH"/>
    <property type="match status" value="1"/>
</dbReference>
<comment type="catalytic activity">
    <reaction evidence="12">
        <text>malonyl-[ACP] + acetyl-CoA + H(+) = 3-oxobutanoyl-[ACP] + CO2 + CoA</text>
        <dbReference type="Rhea" id="RHEA:12080"/>
        <dbReference type="Rhea" id="RHEA-COMP:9623"/>
        <dbReference type="Rhea" id="RHEA-COMP:9625"/>
        <dbReference type="ChEBI" id="CHEBI:15378"/>
        <dbReference type="ChEBI" id="CHEBI:16526"/>
        <dbReference type="ChEBI" id="CHEBI:57287"/>
        <dbReference type="ChEBI" id="CHEBI:57288"/>
        <dbReference type="ChEBI" id="CHEBI:78449"/>
        <dbReference type="ChEBI" id="CHEBI:78450"/>
        <dbReference type="EC" id="2.3.1.180"/>
    </reaction>
    <physiologicalReaction direction="left-to-right" evidence="12">
        <dbReference type="Rhea" id="RHEA:12081"/>
    </physiologicalReaction>
</comment>
<keyword evidence="4 13" id="KW-0963">Cytoplasm</keyword>
<dbReference type="GO" id="GO:0033818">
    <property type="term" value="F:beta-ketoacyl-acyl-carrier-protein synthase III activity"/>
    <property type="evidence" value="ECO:0007669"/>
    <property type="project" value="UniProtKB-UniRule"/>
</dbReference>
<dbReference type="EMBL" id="CBXG010000016">
    <property type="protein sequence ID" value="CDM03751.1"/>
    <property type="molecule type" value="Genomic_DNA"/>
</dbReference>
<comment type="domain">
    <text evidence="13">The last Arg residue of the ACP-binding site is essential for the weak association between ACP/AcpP and FabH.</text>
</comment>
<keyword evidence="5 13" id="KW-0444">Lipid biosynthesis</keyword>
<evidence type="ECO:0000256" key="12">
    <source>
        <dbReference type="ARBA" id="ARBA00051096"/>
    </source>
</evidence>
<keyword evidence="14" id="KW-1133">Transmembrane helix</keyword>
<evidence type="ECO:0000256" key="2">
    <source>
        <dbReference type="ARBA" id="ARBA00008642"/>
    </source>
</evidence>
<feature type="transmembrane region" description="Helical" evidence="14">
    <location>
        <begin position="309"/>
        <end position="329"/>
    </location>
</feature>
<dbReference type="InterPro" id="IPR013747">
    <property type="entry name" value="ACP_syn_III_C"/>
</dbReference>
<keyword evidence="11 13" id="KW-0012">Acyltransferase</keyword>
<dbReference type="Proteomes" id="UP000019380">
    <property type="component" value="Unassembled WGS sequence"/>
</dbReference>
<gene>
    <name evidence="13" type="primary">fabH</name>
    <name evidence="17" type="ORF">BN890_13180</name>
</gene>
<evidence type="ECO:0000256" key="3">
    <source>
        <dbReference type="ARBA" id="ARBA00012333"/>
    </source>
</evidence>
<dbReference type="HAMAP" id="MF_01815">
    <property type="entry name" value="FabH"/>
    <property type="match status" value="1"/>
</dbReference>
<feature type="active site" evidence="13">
    <location>
        <position position="286"/>
    </location>
</feature>
<sequence length="338" mass="37514">MENINAVITGVGGYVPDYILTNDEISKMVDTTDEWIMGRIGIKERRILKDEGLGTSYIARKAVKQLIKRTHTNPDDIDLVIVATTTPDYRFPSTASILCERLGLKRAFAFDMQAVCSGFLYALETGANFIRSGNYKKVVVVGAEKMSSIINYTDRATCPIFGDGGAAVMLEPTTEELGVMDAVLRTDGKGLPFLHIKAGGSVCTPSYYTLDNQMHYIYQEGRTVFKYAVSNMADACESIIARNHLSKDNIDWVIPHQANQRIITAVTQRLEVPAEKVMVNIERYGNTSAGTLPLCLWDFEDKLKKGDNLILTAFGAGFAWGAIYIKWGYDGKKNKNVY</sequence>
<feature type="region of interest" description="ACP-binding" evidence="13">
    <location>
        <begin position="257"/>
        <end position="261"/>
    </location>
</feature>
<protein>
    <recommendedName>
        <fullName evidence="3 13">Beta-ketoacyl-[acyl-carrier-protein] synthase III</fullName>
        <shortName evidence="13">Beta-ketoacyl-ACP synthase III</shortName>
        <shortName evidence="13">KAS III</shortName>
        <ecNumber evidence="3 13">2.3.1.180</ecNumber>
    </recommendedName>
    <alternativeName>
        <fullName evidence="13">3-oxoacyl-[acyl-carrier-protein] synthase 3</fullName>
    </alternativeName>
    <alternativeName>
        <fullName evidence="13">3-oxoacyl-[acyl-carrier-protein] synthase III</fullName>
    </alternativeName>
</protein>